<dbReference type="PANTHER" id="PTHR42898:SF6">
    <property type="entry name" value="NADP-DEPENDENT MANNITOL DEHYDROGENASE"/>
    <property type="match status" value="1"/>
</dbReference>
<dbReference type="InterPro" id="IPR036291">
    <property type="entry name" value="NAD(P)-bd_dom_sf"/>
</dbReference>
<evidence type="ECO:0000313" key="3">
    <source>
        <dbReference type="Proteomes" id="UP001515500"/>
    </source>
</evidence>
<gene>
    <name evidence="4" type="primary">LOC120282267</name>
</gene>
<protein>
    <submittedName>
        <fullName evidence="4">Tropinone reductase homolog At2g29290-like</fullName>
    </submittedName>
</protein>
<dbReference type="PRINTS" id="PR00081">
    <property type="entry name" value="GDHRDH"/>
</dbReference>
<dbReference type="GeneID" id="120282267"/>
<dbReference type="Gene3D" id="3.40.50.720">
    <property type="entry name" value="NAD(P)-binding Rossmann-like Domain"/>
    <property type="match status" value="1"/>
</dbReference>
<dbReference type="InterPro" id="IPR020904">
    <property type="entry name" value="Sc_DH/Rdtase_CS"/>
</dbReference>
<dbReference type="SUPFAM" id="SSF51735">
    <property type="entry name" value="NAD(P)-binding Rossmann-fold domains"/>
    <property type="match status" value="1"/>
</dbReference>
<keyword evidence="2" id="KW-0560">Oxidoreductase</keyword>
<dbReference type="GO" id="GO:0016491">
    <property type="term" value="F:oxidoreductase activity"/>
    <property type="evidence" value="ECO:0007669"/>
    <property type="project" value="UniProtKB-KW"/>
</dbReference>
<dbReference type="PROSITE" id="PS00061">
    <property type="entry name" value="ADH_SHORT"/>
    <property type="match status" value="1"/>
</dbReference>
<dbReference type="InterPro" id="IPR002347">
    <property type="entry name" value="SDR_fam"/>
</dbReference>
<evidence type="ECO:0000256" key="1">
    <source>
        <dbReference type="ARBA" id="ARBA00022857"/>
    </source>
</evidence>
<dbReference type="AlphaFoldDB" id="A0AB40D407"/>
<dbReference type="RefSeq" id="XP_039144974.1">
    <property type="nucleotide sequence ID" value="XM_039289040.1"/>
</dbReference>
<reference evidence="4" key="1">
    <citation type="submission" date="2025-08" db="UniProtKB">
        <authorList>
            <consortium name="RefSeq"/>
        </authorList>
    </citation>
    <scope>IDENTIFICATION</scope>
</reference>
<dbReference type="InterPro" id="IPR045000">
    <property type="entry name" value="TR"/>
</dbReference>
<evidence type="ECO:0000256" key="2">
    <source>
        <dbReference type="ARBA" id="ARBA00023002"/>
    </source>
</evidence>
<organism evidence="3 4">
    <name type="scientific">Dioscorea cayennensis subsp. rotundata</name>
    <name type="common">White Guinea yam</name>
    <name type="synonym">Dioscorea rotundata</name>
    <dbReference type="NCBI Taxonomy" id="55577"/>
    <lineage>
        <taxon>Eukaryota</taxon>
        <taxon>Viridiplantae</taxon>
        <taxon>Streptophyta</taxon>
        <taxon>Embryophyta</taxon>
        <taxon>Tracheophyta</taxon>
        <taxon>Spermatophyta</taxon>
        <taxon>Magnoliopsida</taxon>
        <taxon>Liliopsida</taxon>
        <taxon>Dioscoreales</taxon>
        <taxon>Dioscoreaceae</taxon>
        <taxon>Dioscorea</taxon>
    </lineage>
</organism>
<sequence length="284" mass="30569">MYLWRNSTSKFWGIHRAQEVMEDKIGKWSLKRMTALVTGGTKGIGKAVVEELATLGAVVHTCSRNEAELNASLQLWAGKGLQVTGSVCDVSSRPQRQQLIAQVSSIFGGKLNILINNAGTTIVKPTVEYTEEETSMMWATNFESAFHLCQLSHPLLKASGSASIVFISSVAGVVAVPFGSPYASTKGAMNQLTKNLACEWGKDNIRANSVTPWLTRTPLAESVFDFDNAEPMEKLSEWTPIGRAAEASEVSPLVAFLCLPAASYITGQTISVDGGLTVNGFFTS</sequence>
<name>A0AB40D407_DIOCR</name>
<dbReference type="Proteomes" id="UP001515500">
    <property type="component" value="Chromosome 18"/>
</dbReference>
<evidence type="ECO:0000313" key="4">
    <source>
        <dbReference type="RefSeq" id="XP_039144974.1"/>
    </source>
</evidence>
<keyword evidence="3" id="KW-1185">Reference proteome</keyword>
<dbReference type="Pfam" id="PF13561">
    <property type="entry name" value="adh_short_C2"/>
    <property type="match status" value="1"/>
</dbReference>
<dbReference type="FunFam" id="3.40.50.720:FF:000084">
    <property type="entry name" value="Short-chain dehydrogenase reductase"/>
    <property type="match status" value="1"/>
</dbReference>
<keyword evidence="1" id="KW-0521">NADP</keyword>
<dbReference type="PRINTS" id="PR00080">
    <property type="entry name" value="SDRFAMILY"/>
</dbReference>
<dbReference type="PANTHER" id="PTHR42898">
    <property type="entry name" value="TROPINONE REDUCTASE"/>
    <property type="match status" value="1"/>
</dbReference>
<proteinExistence type="predicted"/>
<accession>A0AB40D407</accession>